<evidence type="ECO:0000259" key="5">
    <source>
        <dbReference type="PROSITE" id="PS50404"/>
    </source>
</evidence>
<dbReference type="CDD" id="cd03058">
    <property type="entry name" value="GST_N_Tau"/>
    <property type="match status" value="1"/>
</dbReference>
<gene>
    <name evidence="7" type="ORF">LUZ62_064648</name>
</gene>
<keyword evidence="2" id="KW-0808">Transferase</keyword>
<comment type="catalytic activity">
    <reaction evidence="3">
        <text>RX + glutathione = an S-substituted glutathione + a halide anion + H(+)</text>
        <dbReference type="Rhea" id="RHEA:16437"/>
        <dbReference type="ChEBI" id="CHEBI:15378"/>
        <dbReference type="ChEBI" id="CHEBI:16042"/>
        <dbReference type="ChEBI" id="CHEBI:17792"/>
        <dbReference type="ChEBI" id="CHEBI:57925"/>
        <dbReference type="ChEBI" id="CHEBI:90779"/>
        <dbReference type="EC" id="2.5.1.18"/>
    </reaction>
</comment>
<dbReference type="GO" id="GO:0004364">
    <property type="term" value="F:glutathione transferase activity"/>
    <property type="evidence" value="ECO:0007669"/>
    <property type="project" value="UniProtKB-EC"/>
</dbReference>
<dbReference type="GO" id="GO:0005737">
    <property type="term" value="C:cytoplasm"/>
    <property type="evidence" value="ECO:0007669"/>
    <property type="project" value="TreeGrafter"/>
</dbReference>
<dbReference type="SFLD" id="SFLDG00358">
    <property type="entry name" value="Main_(cytGST)"/>
    <property type="match status" value="1"/>
</dbReference>
<keyword evidence="8" id="KW-1185">Reference proteome</keyword>
<evidence type="ECO:0000313" key="8">
    <source>
        <dbReference type="Proteomes" id="UP001140206"/>
    </source>
</evidence>
<sequence length="250" mass="28999">MVASAAVRLFGMWASPAVRRVEWALKLKGIEYEYIEEDLSNKSSSLLEFNPINKQVPVLVHNGHPVVESLVILEYIDETWKDNPMLPVDPLERAKARFWATFVDVKCREESRKAFFMEGEEKEKAIENLQVQLKALDEELEGKKFFSGDHIGYTDLAIGWMAFWLGVAEEAAGFKANYDVKFPNFSRWMKDFLAEPVIKDNLPLREKTVEFFRAFKQLGSCTKRFWESSRRVIVVIPERQRHSWACVGDE</sequence>
<dbReference type="InterPro" id="IPR040079">
    <property type="entry name" value="Glutathione_S-Trfase"/>
</dbReference>
<dbReference type="GO" id="GO:0006749">
    <property type="term" value="P:glutathione metabolic process"/>
    <property type="evidence" value="ECO:0007669"/>
    <property type="project" value="InterPro"/>
</dbReference>
<dbReference type="SUPFAM" id="SSF52833">
    <property type="entry name" value="Thioredoxin-like"/>
    <property type="match status" value="1"/>
</dbReference>
<evidence type="ECO:0000256" key="1">
    <source>
        <dbReference type="ARBA" id="ARBA00012452"/>
    </source>
</evidence>
<feature type="domain" description="GST C-terminal" evidence="6">
    <location>
        <begin position="89"/>
        <end position="215"/>
    </location>
</feature>
<reference evidence="7" key="1">
    <citation type="submission" date="2022-08" db="EMBL/GenBank/DDBJ databases">
        <authorList>
            <person name="Marques A."/>
        </authorList>
    </citation>
    <scope>NUCLEOTIDE SEQUENCE</scope>
    <source>
        <strain evidence="7">RhyPub2mFocal</strain>
        <tissue evidence="7">Leaves</tissue>
    </source>
</reference>
<dbReference type="PANTHER" id="PTHR11260">
    <property type="entry name" value="GLUTATHIONE S-TRANSFERASE, GST, SUPERFAMILY, GST DOMAIN CONTAINING"/>
    <property type="match status" value="1"/>
</dbReference>
<comment type="similarity">
    <text evidence="4">Belongs to the GST superfamily.</text>
</comment>
<name>A0AAV8ENK8_9POAL</name>
<evidence type="ECO:0000256" key="4">
    <source>
        <dbReference type="RuleBase" id="RU003494"/>
    </source>
</evidence>
<dbReference type="CDD" id="cd03185">
    <property type="entry name" value="GST_C_Tau"/>
    <property type="match status" value="1"/>
</dbReference>
<dbReference type="InterPro" id="IPR036282">
    <property type="entry name" value="Glutathione-S-Trfase_C_sf"/>
</dbReference>
<dbReference type="InterPro" id="IPR045074">
    <property type="entry name" value="GST_C_Tau"/>
</dbReference>
<dbReference type="EC" id="2.5.1.18" evidence="1"/>
<dbReference type="InterPro" id="IPR004046">
    <property type="entry name" value="GST_C"/>
</dbReference>
<dbReference type="AlphaFoldDB" id="A0AAV8ENK8"/>
<dbReference type="SUPFAM" id="SSF47616">
    <property type="entry name" value="GST C-terminal domain-like"/>
    <property type="match status" value="1"/>
</dbReference>
<dbReference type="PANTHER" id="PTHR11260:SF676">
    <property type="entry name" value="GLUTATHIONE S-TRANSFERASE U8"/>
    <property type="match status" value="1"/>
</dbReference>
<organism evidence="7 8">
    <name type="scientific">Rhynchospora pubera</name>
    <dbReference type="NCBI Taxonomy" id="906938"/>
    <lineage>
        <taxon>Eukaryota</taxon>
        <taxon>Viridiplantae</taxon>
        <taxon>Streptophyta</taxon>
        <taxon>Embryophyta</taxon>
        <taxon>Tracheophyta</taxon>
        <taxon>Spermatophyta</taxon>
        <taxon>Magnoliopsida</taxon>
        <taxon>Liliopsida</taxon>
        <taxon>Poales</taxon>
        <taxon>Cyperaceae</taxon>
        <taxon>Cyperoideae</taxon>
        <taxon>Rhynchosporeae</taxon>
        <taxon>Rhynchospora</taxon>
    </lineage>
</organism>
<proteinExistence type="inferred from homology"/>
<dbReference type="FunFam" id="3.40.30.10:FF:000014">
    <property type="entry name" value="Tau class glutathione S-transferase"/>
    <property type="match status" value="1"/>
</dbReference>
<protein>
    <recommendedName>
        <fullName evidence="1">glutathione transferase</fullName>
        <ecNumber evidence="1">2.5.1.18</ecNumber>
    </recommendedName>
</protein>
<dbReference type="Gene3D" id="3.40.30.10">
    <property type="entry name" value="Glutaredoxin"/>
    <property type="match status" value="1"/>
</dbReference>
<evidence type="ECO:0000256" key="2">
    <source>
        <dbReference type="ARBA" id="ARBA00022679"/>
    </source>
</evidence>
<dbReference type="InterPro" id="IPR045073">
    <property type="entry name" value="Omega/Tau-like"/>
</dbReference>
<evidence type="ECO:0000259" key="6">
    <source>
        <dbReference type="PROSITE" id="PS50405"/>
    </source>
</evidence>
<dbReference type="SFLD" id="SFLDS00019">
    <property type="entry name" value="Glutathione_Transferase_(cytos"/>
    <property type="match status" value="1"/>
</dbReference>
<comment type="caution">
    <text evidence="7">The sequence shown here is derived from an EMBL/GenBank/DDBJ whole genome shotgun (WGS) entry which is preliminary data.</text>
</comment>
<dbReference type="Gene3D" id="1.20.1050.10">
    <property type="match status" value="1"/>
</dbReference>
<dbReference type="Pfam" id="PF02798">
    <property type="entry name" value="GST_N"/>
    <property type="match status" value="1"/>
</dbReference>
<dbReference type="InterPro" id="IPR036249">
    <property type="entry name" value="Thioredoxin-like_sf"/>
</dbReference>
<dbReference type="Pfam" id="PF00043">
    <property type="entry name" value="GST_C"/>
    <property type="match status" value="1"/>
</dbReference>
<dbReference type="FunFam" id="1.20.1050.10:FF:000012">
    <property type="entry name" value="Tau class glutathione S-transferase"/>
    <property type="match status" value="1"/>
</dbReference>
<dbReference type="PROSITE" id="PS50405">
    <property type="entry name" value="GST_CTER"/>
    <property type="match status" value="1"/>
</dbReference>
<dbReference type="PROSITE" id="PS50404">
    <property type="entry name" value="GST_NTER"/>
    <property type="match status" value="1"/>
</dbReference>
<evidence type="ECO:0000313" key="7">
    <source>
        <dbReference type="EMBL" id="KAJ4780391.1"/>
    </source>
</evidence>
<dbReference type="InterPro" id="IPR010987">
    <property type="entry name" value="Glutathione-S-Trfase_C-like"/>
</dbReference>
<dbReference type="SFLD" id="SFLDG01152">
    <property type="entry name" value="Main.3:_Omega-_and_Tau-like"/>
    <property type="match status" value="1"/>
</dbReference>
<accession>A0AAV8ENK8</accession>
<dbReference type="InterPro" id="IPR004045">
    <property type="entry name" value="Glutathione_S-Trfase_N"/>
</dbReference>
<dbReference type="Proteomes" id="UP001140206">
    <property type="component" value="Chromosome 3"/>
</dbReference>
<evidence type="ECO:0000256" key="3">
    <source>
        <dbReference type="ARBA" id="ARBA00047960"/>
    </source>
</evidence>
<feature type="domain" description="GST N-terminal" evidence="5">
    <location>
        <begin position="5"/>
        <end position="84"/>
    </location>
</feature>
<dbReference type="EMBL" id="JAMFTS010000003">
    <property type="protein sequence ID" value="KAJ4780391.1"/>
    <property type="molecule type" value="Genomic_DNA"/>
</dbReference>